<comment type="subcellular location">
    <subcellularLocation>
        <location evidence="1 7">Cell membrane</location>
        <topology evidence="1 7">Multi-pass membrane protein</topology>
    </subcellularLocation>
</comment>
<keyword evidence="3" id="KW-1003">Cell membrane</keyword>
<dbReference type="InterPro" id="IPR035906">
    <property type="entry name" value="MetI-like_sf"/>
</dbReference>
<dbReference type="Proteomes" id="UP000298774">
    <property type="component" value="Plasmid p2"/>
</dbReference>
<dbReference type="EMBL" id="CP032341">
    <property type="protein sequence ID" value="QCO12033.1"/>
    <property type="molecule type" value="Genomic_DNA"/>
</dbReference>
<dbReference type="EMBL" id="JAWXYC010000005">
    <property type="protein sequence ID" value="MDX5955321.1"/>
    <property type="molecule type" value="Genomic_DNA"/>
</dbReference>
<evidence type="ECO:0000313" key="11">
    <source>
        <dbReference type="Proteomes" id="UP000298774"/>
    </source>
</evidence>
<keyword evidence="10" id="KW-0614">Plasmid</keyword>
<dbReference type="GeneID" id="56450892"/>
<keyword evidence="12" id="KW-1185">Reference proteome</keyword>
<dbReference type="InterPro" id="IPR045621">
    <property type="entry name" value="BPD_transp_1_N"/>
</dbReference>
<evidence type="ECO:0000256" key="1">
    <source>
        <dbReference type="ARBA" id="ARBA00004651"/>
    </source>
</evidence>
<evidence type="ECO:0000256" key="6">
    <source>
        <dbReference type="ARBA" id="ARBA00023136"/>
    </source>
</evidence>
<evidence type="ECO:0000256" key="3">
    <source>
        <dbReference type="ARBA" id="ARBA00022475"/>
    </source>
</evidence>
<dbReference type="KEGG" id="abf:AMK58_24315"/>
<reference evidence="10 11" key="1">
    <citation type="submission" date="2018-09" db="EMBL/GenBank/DDBJ databases">
        <title>Whole genome based analysis of evolution and adaptive divergence in Indian and Brazilian strains of Azospirillum brasilense.</title>
        <authorList>
            <person name="Singh C."/>
            <person name="Tripathi A.K."/>
        </authorList>
    </citation>
    <scope>NUCLEOTIDE SEQUENCE [LARGE SCALE GENOMIC DNA]</scope>
    <source>
        <strain evidence="10 11">MTCC4038</strain>
        <plasmid evidence="10 11">p2</plasmid>
    </source>
</reference>
<dbReference type="PROSITE" id="PS50928">
    <property type="entry name" value="ABC_TM1"/>
    <property type="match status" value="1"/>
</dbReference>
<protein>
    <submittedName>
        <fullName evidence="10">ABC transporter permease</fullName>
    </submittedName>
</protein>
<feature type="transmembrane region" description="Helical" evidence="7">
    <location>
        <begin position="175"/>
        <end position="194"/>
    </location>
</feature>
<dbReference type="GO" id="GO:0055085">
    <property type="term" value="P:transmembrane transport"/>
    <property type="evidence" value="ECO:0007669"/>
    <property type="project" value="InterPro"/>
</dbReference>
<comment type="similarity">
    <text evidence="7">Belongs to the binding-protein-dependent transport system permease family.</text>
</comment>
<dbReference type="AlphaFoldDB" id="A0A0N7I8Y6"/>
<keyword evidence="5 7" id="KW-1133">Transmembrane helix</keyword>
<sequence length="312" mass="33397">MDRLLRQLSQLAITVFGIVTVTFFLVRMIPGDPAQYMLGDYATEEALATLRAQLGLDQPVYVQYGLYVLRAVTGDFGSSVVTGRPALEEILFSLPDSAILAFAGLAVAVVIGIPLGILTAERQGSWSDMLIMIVALFGISFPVFWLGLASVLLFSQELKWFPALGASSGGGVLTHLHHLVLPAGVLGISVAAYITRLTRSAMLEVLGQDCIRVARAMGVPERRVVWRLALKNALVPILAIVGVTFAWSLGSAILIEVVFSRPGIGSMILKAVSARDYQLVQAGVLVLAVAVVLVNSLLDLAYGLVDPRLSIR</sequence>
<evidence type="ECO:0000256" key="4">
    <source>
        <dbReference type="ARBA" id="ARBA00022692"/>
    </source>
</evidence>
<keyword evidence="6 7" id="KW-0472">Membrane</keyword>
<feature type="transmembrane region" description="Helical" evidence="7">
    <location>
        <begin position="279"/>
        <end position="305"/>
    </location>
</feature>
<gene>
    <name evidence="10" type="ORF">D3868_23580</name>
    <name evidence="9" type="ORF">SIM66_29565</name>
</gene>
<reference evidence="9 12" key="2">
    <citation type="submission" date="2023-11" db="EMBL/GenBank/DDBJ databases">
        <title>MicrobeMod: A computational toolkit for identifying prokaryotic methylation and restriction-modification with nanopore sequencing.</title>
        <authorList>
            <person name="Crits-Christoph A."/>
            <person name="Kang S.C."/>
            <person name="Lee H."/>
            <person name="Ostrov N."/>
        </authorList>
    </citation>
    <scope>NUCLEOTIDE SEQUENCE [LARGE SCALE GENOMIC DNA]</scope>
    <source>
        <strain evidence="9 12">ATCC 29145</strain>
    </source>
</reference>
<dbReference type="SUPFAM" id="SSF161098">
    <property type="entry name" value="MetI-like"/>
    <property type="match status" value="1"/>
</dbReference>
<dbReference type="PANTHER" id="PTHR43163:SF6">
    <property type="entry name" value="DIPEPTIDE TRANSPORT SYSTEM PERMEASE PROTEIN DPPB-RELATED"/>
    <property type="match status" value="1"/>
</dbReference>
<dbReference type="PANTHER" id="PTHR43163">
    <property type="entry name" value="DIPEPTIDE TRANSPORT SYSTEM PERMEASE PROTEIN DPPB-RELATED"/>
    <property type="match status" value="1"/>
</dbReference>
<evidence type="ECO:0000259" key="8">
    <source>
        <dbReference type="PROSITE" id="PS50928"/>
    </source>
</evidence>
<proteinExistence type="inferred from homology"/>
<name>A0A0N7I8Y6_AZOBR</name>
<feature type="transmembrane region" description="Helical" evidence="7">
    <location>
        <begin position="233"/>
        <end position="259"/>
    </location>
</feature>
<feature type="transmembrane region" description="Helical" evidence="7">
    <location>
        <begin position="130"/>
        <end position="155"/>
    </location>
</feature>
<feature type="transmembrane region" description="Helical" evidence="7">
    <location>
        <begin position="98"/>
        <end position="118"/>
    </location>
</feature>
<evidence type="ECO:0000256" key="7">
    <source>
        <dbReference type="RuleBase" id="RU363032"/>
    </source>
</evidence>
<evidence type="ECO:0000256" key="5">
    <source>
        <dbReference type="ARBA" id="ARBA00022989"/>
    </source>
</evidence>
<keyword evidence="2 7" id="KW-0813">Transport</keyword>
<dbReference type="RefSeq" id="WP_035680132.1">
    <property type="nucleotide sequence ID" value="NZ_CP012916.1"/>
</dbReference>
<dbReference type="GO" id="GO:0005886">
    <property type="term" value="C:plasma membrane"/>
    <property type="evidence" value="ECO:0007669"/>
    <property type="project" value="UniProtKB-SubCell"/>
</dbReference>
<dbReference type="CDD" id="cd06261">
    <property type="entry name" value="TM_PBP2"/>
    <property type="match status" value="1"/>
</dbReference>
<dbReference type="Pfam" id="PF00528">
    <property type="entry name" value="BPD_transp_1"/>
    <property type="match status" value="1"/>
</dbReference>
<accession>A0A0N7I8Y6</accession>
<dbReference type="Proteomes" id="UP001277471">
    <property type="component" value="Unassembled WGS sequence"/>
</dbReference>
<evidence type="ECO:0000313" key="10">
    <source>
        <dbReference type="EMBL" id="QCO12033.1"/>
    </source>
</evidence>
<organism evidence="10 11">
    <name type="scientific">Azospirillum brasilense</name>
    <dbReference type="NCBI Taxonomy" id="192"/>
    <lineage>
        <taxon>Bacteria</taxon>
        <taxon>Pseudomonadati</taxon>
        <taxon>Pseudomonadota</taxon>
        <taxon>Alphaproteobacteria</taxon>
        <taxon>Rhodospirillales</taxon>
        <taxon>Azospirillaceae</taxon>
        <taxon>Azospirillum</taxon>
    </lineage>
</organism>
<keyword evidence="4 7" id="KW-0812">Transmembrane</keyword>
<evidence type="ECO:0000313" key="9">
    <source>
        <dbReference type="EMBL" id="MDX5955321.1"/>
    </source>
</evidence>
<evidence type="ECO:0000256" key="2">
    <source>
        <dbReference type="ARBA" id="ARBA00022448"/>
    </source>
</evidence>
<geneLocation type="plasmid" evidence="10 11">
    <name>p2</name>
</geneLocation>
<feature type="transmembrane region" description="Helical" evidence="7">
    <location>
        <begin position="12"/>
        <end position="29"/>
    </location>
</feature>
<dbReference type="Pfam" id="PF19300">
    <property type="entry name" value="BPD_transp_1_N"/>
    <property type="match status" value="1"/>
</dbReference>
<evidence type="ECO:0000313" key="12">
    <source>
        <dbReference type="Proteomes" id="UP001277471"/>
    </source>
</evidence>
<dbReference type="Gene3D" id="1.10.3720.10">
    <property type="entry name" value="MetI-like"/>
    <property type="match status" value="1"/>
</dbReference>
<feature type="domain" description="ABC transmembrane type-1" evidence="8">
    <location>
        <begin position="94"/>
        <end position="298"/>
    </location>
</feature>
<dbReference type="InterPro" id="IPR000515">
    <property type="entry name" value="MetI-like"/>
</dbReference>